<evidence type="ECO:0000256" key="9">
    <source>
        <dbReference type="ARBA" id="ARBA00022776"/>
    </source>
</evidence>
<evidence type="ECO:0000259" key="16">
    <source>
        <dbReference type="PROSITE" id="PS50245"/>
    </source>
</evidence>
<feature type="coiled-coil region" evidence="14">
    <location>
        <begin position="942"/>
        <end position="1019"/>
    </location>
</feature>
<comment type="similarity">
    <text evidence="4">Belongs to the dynactin 150 kDa subunit family.</text>
</comment>
<keyword evidence="11 14" id="KW-0175">Coiled coil</keyword>
<evidence type="ECO:0000256" key="14">
    <source>
        <dbReference type="SAM" id="Coils"/>
    </source>
</evidence>
<dbReference type="PANTHER" id="PTHR18916">
    <property type="entry name" value="DYNACTIN 1-RELATED MICROTUBULE-BINDING"/>
    <property type="match status" value="1"/>
</dbReference>
<comment type="subcellular location">
    <subcellularLocation>
        <location evidence="3">Cytoplasm</location>
        <location evidence="3">Cell cortex</location>
    </subcellularLocation>
    <subcellularLocation>
        <location evidence="1">Cytoplasm</location>
        <location evidence="1">Cytoskeleton</location>
        <location evidence="1">Microtubule organizing center</location>
        <location evidence="1">Centrosome</location>
        <location evidence="1">Centriole</location>
    </subcellularLocation>
    <subcellularLocation>
        <location evidence="2">Cytoplasm</location>
        <location evidence="2">Cytoskeleton</location>
        <location evidence="2">Spindle</location>
    </subcellularLocation>
</comment>
<dbReference type="PROSITE" id="PS50245">
    <property type="entry name" value="CAP_GLY_2"/>
    <property type="match status" value="1"/>
</dbReference>
<dbReference type="GO" id="GO:0005874">
    <property type="term" value="C:microtubule"/>
    <property type="evidence" value="ECO:0007669"/>
    <property type="project" value="UniProtKB-KW"/>
</dbReference>
<protein>
    <recommendedName>
        <fullName evidence="5">Dynactin subunit 1</fullName>
    </recommendedName>
</protein>
<dbReference type="GO" id="GO:0051301">
    <property type="term" value="P:cell division"/>
    <property type="evidence" value="ECO:0007669"/>
    <property type="project" value="UniProtKB-KW"/>
</dbReference>
<keyword evidence="8" id="KW-0493">Microtubule</keyword>
<proteinExistence type="inferred from homology"/>
<dbReference type="GO" id="GO:0030424">
    <property type="term" value="C:axon"/>
    <property type="evidence" value="ECO:0000318"/>
    <property type="project" value="GO_Central"/>
</dbReference>
<feature type="region of interest" description="Disordered" evidence="15">
    <location>
        <begin position="507"/>
        <end position="534"/>
    </location>
</feature>
<evidence type="ECO:0000256" key="2">
    <source>
        <dbReference type="ARBA" id="ARBA00004186"/>
    </source>
</evidence>
<evidence type="ECO:0000256" key="11">
    <source>
        <dbReference type="ARBA" id="ARBA00023054"/>
    </source>
</evidence>
<keyword evidence="9" id="KW-0498">Mitosis</keyword>
<dbReference type="GO" id="GO:0007097">
    <property type="term" value="P:nuclear migration"/>
    <property type="evidence" value="ECO:0000318"/>
    <property type="project" value="GO_Central"/>
</dbReference>
<reference evidence="18" key="1">
    <citation type="journal article" date="2002" name="Science">
        <title>The draft genome of Ciona intestinalis: insights into chordate and vertebrate origins.</title>
        <authorList>
            <person name="Dehal P."/>
            <person name="Satou Y."/>
            <person name="Campbell R.K."/>
            <person name="Chapman J."/>
            <person name="Degnan B."/>
            <person name="De Tomaso A."/>
            <person name="Davidson B."/>
            <person name="Di Gregorio A."/>
            <person name="Gelpke M."/>
            <person name="Goodstein D.M."/>
            <person name="Harafuji N."/>
            <person name="Hastings K.E."/>
            <person name="Ho I."/>
            <person name="Hotta K."/>
            <person name="Huang W."/>
            <person name="Kawashima T."/>
            <person name="Lemaire P."/>
            <person name="Martinez D."/>
            <person name="Meinertzhagen I.A."/>
            <person name="Necula S."/>
            <person name="Nonaka M."/>
            <person name="Putnam N."/>
            <person name="Rash S."/>
            <person name="Saiga H."/>
            <person name="Satake M."/>
            <person name="Terry A."/>
            <person name="Yamada L."/>
            <person name="Wang H.G."/>
            <person name="Awazu S."/>
            <person name="Azumi K."/>
            <person name="Boore J."/>
            <person name="Branno M."/>
            <person name="Chin-Bow S."/>
            <person name="DeSantis R."/>
            <person name="Doyle S."/>
            <person name="Francino P."/>
            <person name="Keys D.N."/>
            <person name="Haga S."/>
            <person name="Hayashi H."/>
            <person name="Hino K."/>
            <person name="Imai K.S."/>
            <person name="Inaba K."/>
            <person name="Kano S."/>
            <person name="Kobayashi K."/>
            <person name="Kobayashi M."/>
            <person name="Lee B.I."/>
            <person name="Makabe K.W."/>
            <person name="Manohar C."/>
            <person name="Matassi G."/>
            <person name="Medina M."/>
            <person name="Mochizuki Y."/>
            <person name="Mount S."/>
            <person name="Morishita T."/>
            <person name="Miura S."/>
            <person name="Nakayama A."/>
            <person name="Nishizaka S."/>
            <person name="Nomoto H."/>
            <person name="Ohta F."/>
            <person name="Oishi K."/>
            <person name="Rigoutsos I."/>
            <person name="Sano M."/>
            <person name="Sasaki A."/>
            <person name="Sasakura Y."/>
            <person name="Shoguchi E."/>
            <person name="Shin-i T."/>
            <person name="Spagnuolo A."/>
            <person name="Stainier D."/>
            <person name="Suzuki M.M."/>
            <person name="Tassy O."/>
            <person name="Takatori N."/>
            <person name="Tokuoka M."/>
            <person name="Yagi K."/>
            <person name="Yoshizaki F."/>
            <person name="Wada S."/>
            <person name="Zhang C."/>
            <person name="Hyatt P.D."/>
            <person name="Larimer F."/>
            <person name="Detter C."/>
            <person name="Doggett N."/>
            <person name="Glavina T."/>
            <person name="Hawkins T."/>
            <person name="Richardson P."/>
            <person name="Lucas S."/>
            <person name="Kohara Y."/>
            <person name="Levine M."/>
            <person name="Satoh N."/>
            <person name="Rokhsar D.S."/>
        </authorList>
    </citation>
    <scope>NUCLEOTIDE SEQUENCE [LARGE SCALE GENOMIC DNA]</scope>
</reference>
<dbReference type="EMBL" id="EAAA01001428">
    <property type="status" value="NOT_ANNOTATED_CDS"/>
    <property type="molecule type" value="Genomic_DNA"/>
</dbReference>
<dbReference type="GO" id="GO:0005814">
    <property type="term" value="C:centriole"/>
    <property type="evidence" value="ECO:0007669"/>
    <property type="project" value="UniProtKB-SubCell"/>
</dbReference>
<dbReference type="GO" id="GO:0030286">
    <property type="term" value="C:dynein complex"/>
    <property type="evidence" value="ECO:0007669"/>
    <property type="project" value="UniProtKB-KW"/>
</dbReference>
<dbReference type="GO" id="GO:0000922">
    <property type="term" value="C:spindle pole"/>
    <property type="evidence" value="ECO:0000318"/>
    <property type="project" value="GO_Central"/>
</dbReference>
<dbReference type="Gene3D" id="2.30.30.190">
    <property type="entry name" value="CAP Gly-rich-like domain"/>
    <property type="match status" value="1"/>
</dbReference>
<keyword evidence="13" id="KW-0131">Cell cycle</keyword>
<feature type="compositionally biased region" description="Low complexity" evidence="15">
    <location>
        <begin position="113"/>
        <end position="127"/>
    </location>
</feature>
<feature type="compositionally biased region" description="Basic and acidic residues" evidence="15">
    <location>
        <begin position="507"/>
        <end position="523"/>
    </location>
</feature>
<evidence type="ECO:0000256" key="6">
    <source>
        <dbReference type="ARBA" id="ARBA00022490"/>
    </source>
</evidence>
<dbReference type="InParanoid" id="F7B690"/>
<dbReference type="PANTHER" id="PTHR18916:SF6">
    <property type="entry name" value="DYNACTIN SUBUNIT 1"/>
    <property type="match status" value="1"/>
</dbReference>
<dbReference type="GeneTree" id="ENSGT00940000155378"/>
<dbReference type="HOGENOM" id="CLU_002523_0_0_1"/>
<evidence type="ECO:0000256" key="4">
    <source>
        <dbReference type="ARBA" id="ARBA00011010"/>
    </source>
</evidence>
<evidence type="ECO:0000256" key="5">
    <source>
        <dbReference type="ARBA" id="ARBA00016574"/>
    </source>
</evidence>
<dbReference type="OMA" id="LFEMEPV"/>
<feature type="region of interest" description="Disordered" evidence="15">
    <location>
        <begin position="87"/>
        <end position="183"/>
    </location>
</feature>
<name>F7B690_CIOIN</name>
<evidence type="ECO:0000313" key="18">
    <source>
        <dbReference type="Proteomes" id="UP000008144"/>
    </source>
</evidence>
<evidence type="ECO:0000256" key="10">
    <source>
        <dbReference type="ARBA" id="ARBA00023017"/>
    </source>
</evidence>
<organism evidence="17 18">
    <name type="scientific">Ciona intestinalis</name>
    <name type="common">Transparent sea squirt</name>
    <name type="synonym">Ascidia intestinalis</name>
    <dbReference type="NCBI Taxonomy" id="7719"/>
    <lineage>
        <taxon>Eukaryota</taxon>
        <taxon>Metazoa</taxon>
        <taxon>Chordata</taxon>
        <taxon>Tunicata</taxon>
        <taxon>Ascidiacea</taxon>
        <taxon>Phlebobranchia</taxon>
        <taxon>Cionidae</taxon>
        <taxon>Ciona</taxon>
    </lineage>
</organism>
<dbReference type="GO" id="GO:0000132">
    <property type="term" value="P:establishment of mitotic spindle orientation"/>
    <property type="evidence" value="ECO:0000318"/>
    <property type="project" value="GO_Central"/>
</dbReference>
<reference evidence="17" key="2">
    <citation type="journal article" date="2008" name="Genome Biol.">
        <title>Improved genome assembly and evidence-based global gene model set for the chordate Ciona intestinalis: new insight into intron and operon populations.</title>
        <authorList>
            <person name="Satou Y."/>
            <person name="Mineta K."/>
            <person name="Ogasawara M."/>
            <person name="Sasakura Y."/>
            <person name="Shoguchi E."/>
            <person name="Ueno K."/>
            <person name="Yamada L."/>
            <person name="Matsumoto J."/>
            <person name="Wasserscheid J."/>
            <person name="Dewar K."/>
            <person name="Wiley G.B."/>
            <person name="Macmil S.L."/>
            <person name="Roe B.A."/>
            <person name="Zeller R.W."/>
            <person name="Hastings K.E."/>
            <person name="Lemaire P."/>
            <person name="Lindquist E."/>
            <person name="Endo T."/>
            <person name="Hotta K."/>
            <person name="Inaba K."/>
        </authorList>
    </citation>
    <scope>NUCLEOTIDE SEQUENCE [LARGE SCALE GENOMIC DNA]</scope>
    <source>
        <strain evidence="17">wild type</strain>
    </source>
</reference>
<evidence type="ECO:0000256" key="13">
    <source>
        <dbReference type="ARBA" id="ARBA00023306"/>
    </source>
</evidence>
<reference evidence="17" key="3">
    <citation type="submission" date="2025-08" db="UniProtKB">
        <authorList>
            <consortium name="Ensembl"/>
        </authorList>
    </citation>
    <scope>IDENTIFICATION</scope>
</reference>
<dbReference type="STRING" id="7719.ENSCINP00000010951"/>
<dbReference type="InterPro" id="IPR000938">
    <property type="entry name" value="CAP-Gly_domain"/>
</dbReference>
<dbReference type="InterPro" id="IPR036859">
    <property type="entry name" value="CAP-Gly_dom_sf"/>
</dbReference>
<evidence type="ECO:0000256" key="3">
    <source>
        <dbReference type="ARBA" id="ARBA00004544"/>
    </source>
</evidence>
<dbReference type="Proteomes" id="UP000008144">
    <property type="component" value="Chromosome 2"/>
</dbReference>
<keyword evidence="6" id="KW-0963">Cytoplasm</keyword>
<accession>F7B690</accession>
<feature type="compositionally biased region" description="Pro residues" evidence="15">
    <location>
        <begin position="159"/>
        <end position="176"/>
    </location>
</feature>
<dbReference type="AlphaFoldDB" id="F7B690"/>
<feature type="domain" description="CAP-Gly" evidence="16">
    <location>
        <begin position="40"/>
        <end position="75"/>
    </location>
</feature>
<keyword evidence="12" id="KW-0206">Cytoskeleton</keyword>
<evidence type="ECO:0000256" key="7">
    <source>
        <dbReference type="ARBA" id="ARBA00022618"/>
    </source>
</evidence>
<evidence type="ECO:0000256" key="1">
    <source>
        <dbReference type="ARBA" id="ARBA00004114"/>
    </source>
</evidence>
<dbReference type="FunCoup" id="F7B690">
    <property type="interactions" value="397"/>
</dbReference>
<dbReference type="GO" id="GO:0005875">
    <property type="term" value="C:microtubule associated complex"/>
    <property type="evidence" value="ECO:0000318"/>
    <property type="project" value="GO_Central"/>
</dbReference>
<keyword evidence="7" id="KW-0132">Cell division</keyword>
<dbReference type="SUPFAM" id="SSF74924">
    <property type="entry name" value="Cap-Gly domain"/>
    <property type="match status" value="1"/>
</dbReference>
<evidence type="ECO:0000256" key="12">
    <source>
        <dbReference type="ARBA" id="ARBA00023212"/>
    </source>
</evidence>
<evidence type="ECO:0000256" key="15">
    <source>
        <dbReference type="SAM" id="MobiDB-lite"/>
    </source>
</evidence>
<dbReference type="Pfam" id="PF01302">
    <property type="entry name" value="CAP_GLY"/>
    <property type="match status" value="1"/>
</dbReference>
<dbReference type="Ensembl" id="ENSCINT00000010951.3">
    <property type="protein sequence ID" value="ENSCINP00000010951.3"/>
    <property type="gene ID" value="ENSCING00000005319.3"/>
</dbReference>
<reference evidence="17" key="4">
    <citation type="submission" date="2025-09" db="UniProtKB">
        <authorList>
            <consortium name="Ensembl"/>
        </authorList>
    </citation>
    <scope>IDENTIFICATION</scope>
</reference>
<dbReference type="InterPro" id="IPR022157">
    <property type="entry name" value="Dynactin"/>
</dbReference>
<dbReference type="GO" id="GO:0000776">
    <property type="term" value="C:kinetochore"/>
    <property type="evidence" value="ECO:0000318"/>
    <property type="project" value="GO_Central"/>
</dbReference>
<evidence type="ECO:0000313" key="17">
    <source>
        <dbReference type="Ensembl" id="ENSCINP00000010951.3"/>
    </source>
</evidence>
<sequence length="1092" mass="122312">MIKMAENLPIKVGAKVEIVGKGLTGVISYIGTTMFARNSGKWIGVTLDGALGKNDGEVQGKRYFTCDPSCGVFVRQGQIQVLQAATPPVAKKTVGESMLPTSLKRVSQREPRSSSPSRQSRLQTPSSLAQPRAGSRLSFAPKQEQLPETPKPAQISKPAPEPVPVREPSPPPPTTPAPFSSSNFVPGISMMEIDSLKASVKEWKEKYETIRIKRQEDRGKLKEYEKIRIQFQQLTDVKTRMSDQIQDQAKQIREIKKELQETVEDKARYVDEMSDVHETVEMATLDKEMAEEKVESMQREIEALTDKVEELQTDLEIMKAEIEESGTDGAASTYQVKQMEEQNNKLKEALVRMRDLSTAEKAEYHNLEKQMEKKNKELKEITQKKDKLAAALEVAESTVDELKEQVDIAQGAEEMVETLTEKNLEQEEKIADMLEQIHDLELINEMNEELQENARDLELELREESDMMRSKVREIERKLLASSDVVGDYQDTIQKFRKLVQELQDANHELRSSQSEQEERSDAESQSSQPPSFNYQIKMVETKAAARSIDHELRKLDVSQATNHAKLLLMYMPDMFNRRAGDNDCVQVLLLVERISCKAHIIAELITEKFELNSTPSDVGGTLGEQLTFASSAVLHLTQLQILLDKYNEALGICSVELFQKVGTLYHEMAPHERILDHLADLLRKDTLDESTNMEPLFKAIQFFQHLFNVHMKSEAFDCTTLLQQHLTQTQASISAVSINTNRIKSLLQVGQETSDVAILLKDLGTSCDDIRQFCKKIRHRMPQSSSSINVSTRLDFDDSVKSRLSESLTNISQVYELTKKWVMECGKLNRINDTSPIATPAMQGALDKAALTVYEDQPVYEAARLSLGNVMATMNAMVTAMQEGEYDSTNPPAKVVPPVEKRAEVVKSDMMDSNGLVKQIEDKDILIADLRKAVRVKTEDMSEAKIRIGILERKLEKAGKEGNDKASLIQLKLDSLTEDMKKKEKEYDETLDALQNDIDTLEREKTELKARLASQAKKSVFSDLGMKPIGLGAASPGTSSGVASILAAASTGSPAPAAVHDSPMLTQQIHALQIALRAKNSECSRLMGRKI</sequence>
<keyword evidence="18" id="KW-1185">Reference proteome</keyword>
<keyword evidence="10" id="KW-0243">Dynein</keyword>
<dbReference type="Pfam" id="PF12455">
    <property type="entry name" value="Dynactin"/>
    <property type="match status" value="1"/>
</dbReference>
<dbReference type="SMART" id="SM01052">
    <property type="entry name" value="CAP_GLY"/>
    <property type="match status" value="1"/>
</dbReference>
<evidence type="ECO:0000256" key="8">
    <source>
        <dbReference type="ARBA" id="ARBA00022701"/>
    </source>
</evidence>